<dbReference type="InterPro" id="IPR015943">
    <property type="entry name" value="WD40/YVTN_repeat-like_dom_sf"/>
</dbReference>
<dbReference type="SMART" id="SM00320">
    <property type="entry name" value="WD40"/>
    <property type="match status" value="7"/>
</dbReference>
<dbReference type="InterPro" id="IPR001680">
    <property type="entry name" value="WD40_rpt"/>
</dbReference>
<dbReference type="SUPFAM" id="SSF50978">
    <property type="entry name" value="WD40 repeat-like"/>
    <property type="match status" value="1"/>
</dbReference>
<gene>
    <name evidence="5" type="ORF">WJX72_008774</name>
</gene>
<organism evidence="5 6">
    <name type="scientific">[Myrmecia] bisecta</name>
    <dbReference type="NCBI Taxonomy" id="41462"/>
    <lineage>
        <taxon>Eukaryota</taxon>
        <taxon>Viridiplantae</taxon>
        <taxon>Chlorophyta</taxon>
        <taxon>core chlorophytes</taxon>
        <taxon>Trebouxiophyceae</taxon>
        <taxon>Trebouxiales</taxon>
        <taxon>Trebouxiaceae</taxon>
        <taxon>Myrmecia</taxon>
    </lineage>
</organism>
<dbReference type="Gene3D" id="2.130.10.10">
    <property type="entry name" value="YVTN repeat-like/Quinoprotein amine dehydrogenase"/>
    <property type="match status" value="3"/>
</dbReference>
<dbReference type="Pfam" id="PF04909">
    <property type="entry name" value="Amidohydro_2"/>
    <property type="match status" value="1"/>
</dbReference>
<dbReference type="PROSITE" id="PS50294">
    <property type="entry name" value="WD_REPEATS_REGION"/>
    <property type="match status" value="4"/>
</dbReference>
<comment type="caution">
    <text evidence="5">The sequence shown here is derived from an EMBL/GenBank/DDBJ whole genome shotgun (WGS) entry which is preliminary data.</text>
</comment>
<reference evidence="5 6" key="1">
    <citation type="journal article" date="2024" name="Nat. Commun.">
        <title>Phylogenomics reveals the evolutionary origins of lichenization in chlorophyte algae.</title>
        <authorList>
            <person name="Puginier C."/>
            <person name="Libourel C."/>
            <person name="Otte J."/>
            <person name="Skaloud P."/>
            <person name="Haon M."/>
            <person name="Grisel S."/>
            <person name="Petersen M."/>
            <person name="Berrin J.G."/>
            <person name="Delaux P.M."/>
            <person name="Dal Grande F."/>
            <person name="Keller J."/>
        </authorList>
    </citation>
    <scope>NUCLEOTIDE SEQUENCE [LARGE SCALE GENOMIC DNA]</scope>
    <source>
        <strain evidence="5 6">SAG 2043</strain>
    </source>
</reference>
<dbReference type="SUPFAM" id="SSF51556">
    <property type="entry name" value="Metallo-dependent hydrolases"/>
    <property type="match status" value="1"/>
</dbReference>
<keyword evidence="6" id="KW-1185">Reference proteome</keyword>
<dbReference type="Proteomes" id="UP001489004">
    <property type="component" value="Unassembled WGS sequence"/>
</dbReference>
<dbReference type="EMBL" id="JALJOR010000003">
    <property type="protein sequence ID" value="KAK9820308.1"/>
    <property type="molecule type" value="Genomic_DNA"/>
</dbReference>
<dbReference type="InterPro" id="IPR032466">
    <property type="entry name" value="Metal_Hydrolase"/>
</dbReference>
<evidence type="ECO:0000256" key="1">
    <source>
        <dbReference type="ARBA" id="ARBA00022574"/>
    </source>
</evidence>
<evidence type="ECO:0000313" key="6">
    <source>
        <dbReference type="Proteomes" id="UP001489004"/>
    </source>
</evidence>
<dbReference type="PROSITE" id="PS50082">
    <property type="entry name" value="WD_REPEATS_2"/>
    <property type="match status" value="4"/>
</dbReference>
<proteinExistence type="predicted"/>
<protein>
    <recommendedName>
        <fullName evidence="4">Amidohydrolase-related domain-containing protein</fullName>
    </recommendedName>
</protein>
<dbReference type="GO" id="GO:0016787">
    <property type="term" value="F:hydrolase activity"/>
    <property type="evidence" value="ECO:0007669"/>
    <property type="project" value="InterPro"/>
</dbReference>
<dbReference type="PANTHER" id="PTHR22838:SF0">
    <property type="entry name" value="WD REPEAT-CONTAINING PROTEIN 26"/>
    <property type="match status" value="1"/>
</dbReference>
<keyword evidence="2" id="KW-0677">Repeat</keyword>
<feature type="repeat" description="WD" evidence="3">
    <location>
        <begin position="225"/>
        <end position="266"/>
    </location>
</feature>
<dbReference type="InterPro" id="IPR051350">
    <property type="entry name" value="WD_repeat-ST_regulator"/>
</dbReference>
<dbReference type="CDD" id="cd00200">
    <property type="entry name" value="WD40"/>
    <property type="match status" value="1"/>
</dbReference>
<evidence type="ECO:0000256" key="2">
    <source>
        <dbReference type="ARBA" id="ARBA00022737"/>
    </source>
</evidence>
<feature type="repeat" description="WD" evidence="3">
    <location>
        <begin position="270"/>
        <end position="311"/>
    </location>
</feature>
<dbReference type="AlphaFoldDB" id="A0AAW1QG12"/>
<sequence>MANQVGRAMYAKAGELGVPVGHMPFKGLLKHIHDIEVLCQDYPATHVVIDHFGFCRCDNLDSQEWQRLLGLARYPQVYVKASALFRVSGQPYPYLDKYLEALERKDLAGALKCLRMDMAPLAMPASRLHQLASQLLCQSPEDLHSSSTWPGPAGGSRQQLLVALQGIAPPDVMLPERRLEVLLEQALHSQMNRSLYHNTSHAAVSLLSDYKCGREQLPSVTTQVLLDHGDEVWHLQFSHNGQMLASASRDSCAIIWTVVSRRQVIKRHVLRGHSKAITLVAWSPDDSLLATCSNDKQLKLWDPVTGMCVRTLSHHTEAVTCVAWLPDGKRLVTGGHDRYMYLCDLEGRVLRSWKGWRVNDLATTQDGRVLSTSTEKRVRIHDLAASDGNERSINESEAIISLSVSADSRMLLLNFANQHIHMWELPADPQAPLPLTPTQKYVGPQEKQGRYIVRSCFGGLNQAFVLSGSEECKVYIWHRDTGELLSSLEGHSGTVNAVSWNPVDHQMFASASDDKSIHIWGLESEKPPSYAAIAAKQ</sequence>
<dbReference type="PANTHER" id="PTHR22838">
    <property type="entry name" value="WD REPEAT PROTEIN 26-RELATED"/>
    <property type="match status" value="1"/>
</dbReference>
<dbReference type="InterPro" id="IPR006680">
    <property type="entry name" value="Amidohydro-rel"/>
</dbReference>
<evidence type="ECO:0000313" key="5">
    <source>
        <dbReference type="EMBL" id="KAK9820308.1"/>
    </source>
</evidence>
<dbReference type="Gene3D" id="3.20.20.140">
    <property type="entry name" value="Metal-dependent hydrolases"/>
    <property type="match status" value="1"/>
</dbReference>
<dbReference type="Pfam" id="PF00400">
    <property type="entry name" value="WD40"/>
    <property type="match status" value="4"/>
</dbReference>
<name>A0AAW1QG12_9CHLO</name>
<dbReference type="InterPro" id="IPR036322">
    <property type="entry name" value="WD40_repeat_dom_sf"/>
</dbReference>
<evidence type="ECO:0000259" key="4">
    <source>
        <dbReference type="Pfam" id="PF04909"/>
    </source>
</evidence>
<feature type="repeat" description="WD" evidence="3">
    <location>
        <begin position="312"/>
        <end position="346"/>
    </location>
</feature>
<keyword evidence="1 3" id="KW-0853">WD repeat</keyword>
<accession>A0AAW1QG12</accession>
<feature type="domain" description="Amidohydrolase-related" evidence="4">
    <location>
        <begin position="7"/>
        <end position="102"/>
    </location>
</feature>
<evidence type="ECO:0000256" key="3">
    <source>
        <dbReference type="PROSITE-ProRule" id="PRU00221"/>
    </source>
</evidence>
<feature type="repeat" description="WD" evidence="3">
    <location>
        <begin position="488"/>
        <end position="530"/>
    </location>
</feature>